<dbReference type="CDD" id="cd03257">
    <property type="entry name" value="ABC_NikE_OppD_transporters"/>
    <property type="match status" value="2"/>
</dbReference>
<comment type="caution">
    <text evidence="7">The sequence shown here is derived from an EMBL/GenBank/DDBJ whole genome shotgun (WGS) entry which is preliminary data.</text>
</comment>
<dbReference type="NCBIfam" id="NF007739">
    <property type="entry name" value="PRK10419.1"/>
    <property type="match status" value="2"/>
</dbReference>
<dbReference type="InterPro" id="IPR013563">
    <property type="entry name" value="Oligopep_ABC_C"/>
</dbReference>
<dbReference type="GO" id="GO:0005886">
    <property type="term" value="C:plasma membrane"/>
    <property type="evidence" value="ECO:0007669"/>
    <property type="project" value="UniProtKB-SubCell"/>
</dbReference>
<organism evidence="7 8">
    <name type="scientific">Marinicauda salina</name>
    <dbReference type="NCBI Taxonomy" id="2135793"/>
    <lineage>
        <taxon>Bacteria</taxon>
        <taxon>Pseudomonadati</taxon>
        <taxon>Pseudomonadota</taxon>
        <taxon>Alphaproteobacteria</taxon>
        <taxon>Maricaulales</taxon>
        <taxon>Maricaulaceae</taxon>
        <taxon>Marinicauda</taxon>
    </lineage>
</organism>
<name>A0A2U2BVJ1_9PROT</name>
<dbReference type="GO" id="GO:0055085">
    <property type="term" value="P:transmembrane transport"/>
    <property type="evidence" value="ECO:0007669"/>
    <property type="project" value="UniProtKB-ARBA"/>
</dbReference>
<dbReference type="InterPro" id="IPR027417">
    <property type="entry name" value="P-loop_NTPase"/>
</dbReference>
<comment type="similarity">
    <text evidence="2">Belongs to the ABC transporter superfamily.</text>
</comment>
<protein>
    <submittedName>
        <fullName evidence="7">ABC transporter ATP-binding protein</fullName>
    </submittedName>
</protein>
<dbReference type="NCBIfam" id="NF008453">
    <property type="entry name" value="PRK11308.1"/>
    <property type="match status" value="2"/>
</dbReference>
<dbReference type="GO" id="GO:0016887">
    <property type="term" value="F:ATP hydrolysis activity"/>
    <property type="evidence" value="ECO:0007669"/>
    <property type="project" value="InterPro"/>
</dbReference>
<dbReference type="OrthoDB" id="9802264at2"/>
<reference evidence="8" key="1">
    <citation type="submission" date="2018-05" db="EMBL/GenBank/DDBJ databases">
        <authorList>
            <person name="Liu B.-T."/>
        </authorList>
    </citation>
    <scope>NUCLEOTIDE SEQUENCE [LARGE SCALE GENOMIC DNA]</scope>
    <source>
        <strain evidence="8">WD6-1</strain>
    </source>
</reference>
<dbReference type="Gene3D" id="3.40.50.300">
    <property type="entry name" value="P-loop containing nucleotide triphosphate hydrolases"/>
    <property type="match status" value="2"/>
</dbReference>
<dbReference type="GO" id="GO:0005524">
    <property type="term" value="F:ATP binding"/>
    <property type="evidence" value="ECO:0007669"/>
    <property type="project" value="UniProtKB-KW"/>
</dbReference>
<comment type="subcellular location">
    <subcellularLocation>
        <location evidence="1">Cell inner membrane</location>
        <topology evidence="1">Peripheral membrane protein</topology>
    </subcellularLocation>
</comment>
<dbReference type="Pfam" id="PF08352">
    <property type="entry name" value="oligo_HPY"/>
    <property type="match status" value="2"/>
</dbReference>
<keyword evidence="5 7" id="KW-0067">ATP-binding</keyword>
<accession>A0A2U2BVJ1</accession>
<dbReference type="FunFam" id="3.40.50.300:FF:000016">
    <property type="entry name" value="Oligopeptide ABC transporter ATP-binding component"/>
    <property type="match status" value="2"/>
</dbReference>
<gene>
    <name evidence="7" type="ORF">DDZ18_00040</name>
</gene>
<evidence type="ECO:0000313" key="7">
    <source>
        <dbReference type="EMBL" id="PWE18046.1"/>
    </source>
</evidence>
<evidence type="ECO:0000256" key="3">
    <source>
        <dbReference type="ARBA" id="ARBA00022448"/>
    </source>
</evidence>
<feature type="domain" description="ABC transporter" evidence="6">
    <location>
        <begin position="28"/>
        <end position="277"/>
    </location>
</feature>
<keyword evidence="8" id="KW-1185">Reference proteome</keyword>
<dbReference type="InterPro" id="IPR003439">
    <property type="entry name" value="ABC_transporter-like_ATP-bd"/>
</dbReference>
<feature type="domain" description="ABC transporter" evidence="6">
    <location>
        <begin position="317"/>
        <end position="558"/>
    </location>
</feature>
<evidence type="ECO:0000313" key="8">
    <source>
        <dbReference type="Proteomes" id="UP000245168"/>
    </source>
</evidence>
<evidence type="ECO:0000256" key="1">
    <source>
        <dbReference type="ARBA" id="ARBA00004417"/>
    </source>
</evidence>
<dbReference type="InterPro" id="IPR017871">
    <property type="entry name" value="ABC_transporter-like_CS"/>
</dbReference>
<dbReference type="InterPro" id="IPR003593">
    <property type="entry name" value="AAA+_ATPase"/>
</dbReference>
<dbReference type="SMART" id="SM00382">
    <property type="entry name" value="AAA"/>
    <property type="match status" value="2"/>
</dbReference>
<evidence type="ECO:0000256" key="5">
    <source>
        <dbReference type="ARBA" id="ARBA00022840"/>
    </source>
</evidence>
<dbReference type="PROSITE" id="PS00211">
    <property type="entry name" value="ABC_TRANSPORTER_1"/>
    <property type="match status" value="1"/>
</dbReference>
<dbReference type="EMBL" id="QEXV01000001">
    <property type="protein sequence ID" value="PWE18046.1"/>
    <property type="molecule type" value="Genomic_DNA"/>
</dbReference>
<keyword evidence="3" id="KW-0813">Transport</keyword>
<proteinExistence type="inferred from homology"/>
<dbReference type="PANTHER" id="PTHR43776">
    <property type="entry name" value="TRANSPORT ATP-BINDING PROTEIN"/>
    <property type="match status" value="1"/>
</dbReference>
<dbReference type="GO" id="GO:0015833">
    <property type="term" value="P:peptide transport"/>
    <property type="evidence" value="ECO:0007669"/>
    <property type="project" value="InterPro"/>
</dbReference>
<dbReference type="PANTHER" id="PTHR43776:SF7">
    <property type="entry name" value="D,D-DIPEPTIDE TRANSPORT ATP-BINDING PROTEIN DDPF-RELATED"/>
    <property type="match status" value="1"/>
</dbReference>
<evidence type="ECO:0000256" key="2">
    <source>
        <dbReference type="ARBA" id="ARBA00005417"/>
    </source>
</evidence>
<dbReference type="AlphaFoldDB" id="A0A2U2BVJ1"/>
<dbReference type="PROSITE" id="PS50893">
    <property type="entry name" value="ABC_TRANSPORTER_2"/>
    <property type="match status" value="2"/>
</dbReference>
<dbReference type="Pfam" id="PF00005">
    <property type="entry name" value="ABC_tran"/>
    <property type="match status" value="2"/>
</dbReference>
<keyword evidence="4" id="KW-0547">Nucleotide-binding</keyword>
<sequence>MRRTGAIVRRRGHVRGAVSLTNAAAPILEAKDLHVRFDTPDGEVHAVRGIDLDIRPGECLAVVGESGSGKSQTFLAAMGLLASNGTATGSIRYSGTEILNLSPAKLNRVRGKSMTMIFQDPLTSLTPHMRVGDQLKEVLGVHLGLRGEAAEKRCVDWLERVRIPEARRRLKQYPHELSGGMRQRVMIAMSMLCEPDLLIADEPTTALDVTVQAQVLDIMDELKDETGAAIALITHDMGVVARMADRVQVMRYGEYVESGEVHDIFARPGHDYTRMLLDAMPRIDRTDRPGHPDLLARPSAEAETLLDADGVKVWFPVKVGGGLFPKTKPLKAVDGVSFELRAGETLGVVGESGCGKSTLARAVLRLVPASAGAVSWIGKDLLSLGPRQMRAAREDLQIVFQDPLASLDPRMTIGASIAEPMLTFRKAMSSKEREAEVRAMMERVGLDPDMINRYPHELSGGQNQRVGIARAMILRPKLVICDEAVSALDVSIQAQIIDLLIGLQKDFGLSMIFISHDLSVVREIAHRVMVLYLGQVVELADRDAIYADARHPYTKALISAVPIPDPAVEKTRERIKLVGDLPSPLDSRAPLRFLKSKVIDDPDAEQYRPELIEVAPDHWVAEHDPIEAVLDEEAPA</sequence>
<evidence type="ECO:0000259" key="6">
    <source>
        <dbReference type="PROSITE" id="PS50893"/>
    </source>
</evidence>
<dbReference type="SUPFAM" id="SSF52540">
    <property type="entry name" value="P-loop containing nucleoside triphosphate hydrolases"/>
    <property type="match status" value="2"/>
</dbReference>
<dbReference type="NCBIfam" id="TIGR01727">
    <property type="entry name" value="oligo_HPY"/>
    <property type="match status" value="1"/>
</dbReference>
<dbReference type="InterPro" id="IPR050319">
    <property type="entry name" value="ABC_transp_ATP-bind"/>
</dbReference>
<dbReference type="Proteomes" id="UP000245168">
    <property type="component" value="Unassembled WGS sequence"/>
</dbReference>
<evidence type="ECO:0000256" key="4">
    <source>
        <dbReference type="ARBA" id="ARBA00022741"/>
    </source>
</evidence>